<feature type="repeat" description="TPR" evidence="3">
    <location>
        <begin position="164"/>
        <end position="197"/>
    </location>
</feature>
<dbReference type="Gene3D" id="1.25.40.10">
    <property type="entry name" value="Tetratricopeptide repeat domain"/>
    <property type="match status" value="2"/>
</dbReference>
<keyword evidence="1" id="KW-0677">Repeat</keyword>
<dbReference type="SUPFAM" id="SSF48452">
    <property type="entry name" value="TPR-like"/>
    <property type="match status" value="1"/>
</dbReference>
<dbReference type="OrthoDB" id="1467539at2"/>
<dbReference type="RefSeq" id="WP_009781785.1">
    <property type="nucleotide sequence ID" value="NZ_CH672395.1"/>
</dbReference>
<evidence type="ECO:0000256" key="2">
    <source>
        <dbReference type="ARBA" id="ARBA00022803"/>
    </source>
</evidence>
<name>A3XHD7_LEEBM</name>
<dbReference type="Pfam" id="PF00515">
    <property type="entry name" value="TPR_1"/>
    <property type="match status" value="1"/>
</dbReference>
<comment type="caution">
    <text evidence="5">The sequence shown here is derived from an EMBL/GenBank/DDBJ whole genome shotgun (WGS) entry which is preliminary data.</text>
</comment>
<dbReference type="Proteomes" id="UP000001601">
    <property type="component" value="Unassembled WGS sequence"/>
</dbReference>
<evidence type="ECO:0000256" key="4">
    <source>
        <dbReference type="SAM" id="SignalP"/>
    </source>
</evidence>
<dbReference type="eggNOG" id="COG0457">
    <property type="taxonomic scope" value="Bacteria"/>
</dbReference>
<sequence>MKLSLTIIYLLLSFSVIGQTSPRDLYTSGNSNFKSGNFENAIEKYTELLKIVEEKTVQKTCYINRGLSYDRLQKYDLAIADFTEAIKLDTTDMASFVDRGLSKMHAGYLEKAKEDYYYVVHKNNNNAMMEAALYWLARIHYSQGKFEEVLKNCDRYFTINSQDPEMYFISGTANDMLRNFEKAIKDYSNAIEIHPNYVQAIANRGTAKINLLTRNGNLQLSKKETRSACKDLKKAKELGDIAVDDLIYVYCDRK</sequence>
<keyword evidence="2 3" id="KW-0802">TPR repeat</keyword>
<evidence type="ECO:0000256" key="3">
    <source>
        <dbReference type="PROSITE-ProRule" id="PRU00339"/>
    </source>
</evidence>
<dbReference type="InterPro" id="IPR011990">
    <property type="entry name" value="TPR-like_helical_dom_sf"/>
</dbReference>
<gene>
    <name evidence="5" type="ORF">MED217_17225</name>
</gene>
<keyword evidence="4" id="KW-0732">Signal</keyword>
<evidence type="ECO:0000313" key="6">
    <source>
        <dbReference type="Proteomes" id="UP000001601"/>
    </source>
</evidence>
<dbReference type="InterPro" id="IPR019734">
    <property type="entry name" value="TPR_rpt"/>
</dbReference>
<evidence type="ECO:0000313" key="5">
    <source>
        <dbReference type="EMBL" id="EAQ51306.1"/>
    </source>
</evidence>
<dbReference type="PROSITE" id="PS50005">
    <property type="entry name" value="TPR"/>
    <property type="match status" value="2"/>
</dbReference>
<accession>A3XHD7</accession>
<dbReference type="HOGENOM" id="CLU_003728_11_1_10"/>
<evidence type="ECO:0000256" key="1">
    <source>
        <dbReference type="ARBA" id="ARBA00022737"/>
    </source>
</evidence>
<dbReference type="STRING" id="398720.MED217_17225"/>
<dbReference type="SMART" id="SM00028">
    <property type="entry name" value="TPR"/>
    <property type="match status" value="6"/>
</dbReference>
<reference evidence="5 6" key="1">
    <citation type="journal article" date="2007" name="Nature">
        <title>Light stimulates growth of proteorhodopsin-containing marine Flavobacteria.</title>
        <authorList>
            <person name="Gomez-Consarnau L."/>
            <person name="Gonzalez J.M."/>
            <person name="Coll-Llado M."/>
            <person name="Gourdon P."/>
            <person name="Pascher T."/>
            <person name="Neutze R."/>
            <person name="Pedros-Alio C."/>
            <person name="Pinhassi J."/>
        </authorList>
    </citation>
    <scope>NUCLEOTIDE SEQUENCE [LARGE SCALE GENOMIC DNA]</scope>
    <source>
        <strain evidence="5 6">MED217</strain>
    </source>
</reference>
<organism evidence="5 6">
    <name type="scientific">Leeuwenhoekiella blandensis (strain CECT 7118 / CCUG 51940 / KCTC 22103 / MED217)</name>
    <name type="common">Flavobacterium sp. (strain MED217)</name>
    <dbReference type="NCBI Taxonomy" id="398720"/>
    <lineage>
        <taxon>Bacteria</taxon>
        <taxon>Pseudomonadati</taxon>
        <taxon>Bacteroidota</taxon>
        <taxon>Flavobacteriia</taxon>
        <taxon>Flavobacteriales</taxon>
        <taxon>Flavobacteriaceae</taxon>
        <taxon>Leeuwenhoekiella</taxon>
    </lineage>
</organism>
<dbReference type="PANTHER" id="PTHR44858:SF1">
    <property type="entry name" value="UDP-N-ACETYLGLUCOSAMINE--PEPTIDE N-ACETYLGLUCOSAMINYLTRANSFERASE SPINDLY-RELATED"/>
    <property type="match status" value="1"/>
</dbReference>
<dbReference type="AlphaFoldDB" id="A3XHD7"/>
<dbReference type="InterPro" id="IPR050498">
    <property type="entry name" value="Ycf3"/>
</dbReference>
<feature type="signal peptide" evidence="4">
    <location>
        <begin position="1"/>
        <end position="18"/>
    </location>
</feature>
<feature type="chain" id="PRO_5002663769" evidence="4">
    <location>
        <begin position="19"/>
        <end position="254"/>
    </location>
</feature>
<proteinExistence type="predicted"/>
<protein>
    <submittedName>
        <fullName evidence="5">TPR repeat protein</fullName>
    </submittedName>
</protein>
<keyword evidence="6" id="KW-1185">Reference proteome</keyword>
<feature type="repeat" description="TPR" evidence="3">
    <location>
        <begin position="59"/>
        <end position="92"/>
    </location>
</feature>
<dbReference type="PANTHER" id="PTHR44858">
    <property type="entry name" value="TETRATRICOPEPTIDE REPEAT PROTEIN 6"/>
    <property type="match status" value="1"/>
</dbReference>
<dbReference type="EMBL" id="AANC01000001">
    <property type="protein sequence ID" value="EAQ51306.1"/>
    <property type="molecule type" value="Genomic_DNA"/>
</dbReference>